<proteinExistence type="predicted"/>
<evidence type="ECO:0000313" key="2">
    <source>
        <dbReference type="EMBL" id="EHQ26934.1"/>
    </source>
</evidence>
<sequence length="48" mass="6035">MGISCYVYFQTLFYVDYHDFDPINVIYLVYFIHYLYFINQIIHWSKDL</sequence>
<keyword evidence="1" id="KW-0812">Transmembrane</keyword>
<feature type="transmembrane region" description="Helical" evidence="1">
    <location>
        <begin position="25"/>
        <end position="42"/>
    </location>
</feature>
<evidence type="ECO:0000313" key="3">
    <source>
        <dbReference type="Proteomes" id="UP000002774"/>
    </source>
</evidence>
<keyword evidence="1" id="KW-1133">Transmembrane helix</keyword>
<name>H1Y8R2_9SPHI</name>
<dbReference type="STRING" id="714943.Mucpa_2823"/>
<organism evidence="2 3">
    <name type="scientific">Mucilaginibacter paludis DSM 18603</name>
    <dbReference type="NCBI Taxonomy" id="714943"/>
    <lineage>
        <taxon>Bacteria</taxon>
        <taxon>Pseudomonadati</taxon>
        <taxon>Bacteroidota</taxon>
        <taxon>Sphingobacteriia</taxon>
        <taxon>Sphingobacteriales</taxon>
        <taxon>Sphingobacteriaceae</taxon>
        <taxon>Mucilaginibacter</taxon>
    </lineage>
</organism>
<protein>
    <submittedName>
        <fullName evidence="2">Uncharacterized protein</fullName>
    </submittedName>
</protein>
<gene>
    <name evidence="2" type="ORF">Mucpa_2823</name>
</gene>
<dbReference type="EMBL" id="CM001403">
    <property type="protein sequence ID" value="EHQ26934.1"/>
    <property type="molecule type" value="Genomic_DNA"/>
</dbReference>
<keyword evidence="1" id="KW-0472">Membrane</keyword>
<evidence type="ECO:0000256" key="1">
    <source>
        <dbReference type="SAM" id="Phobius"/>
    </source>
</evidence>
<dbReference type="AlphaFoldDB" id="H1Y8R2"/>
<dbReference type="HOGENOM" id="CLU_3154997_0_0_10"/>
<dbReference type="Proteomes" id="UP000002774">
    <property type="component" value="Chromosome"/>
</dbReference>
<reference evidence="2" key="1">
    <citation type="submission" date="2011-09" db="EMBL/GenBank/DDBJ databases">
        <title>The permanent draft genome of Mucilaginibacter paludis DSM 18603.</title>
        <authorList>
            <consortium name="US DOE Joint Genome Institute (JGI-PGF)"/>
            <person name="Lucas S."/>
            <person name="Han J."/>
            <person name="Lapidus A."/>
            <person name="Bruce D."/>
            <person name="Goodwin L."/>
            <person name="Pitluck S."/>
            <person name="Peters L."/>
            <person name="Kyrpides N."/>
            <person name="Mavromatis K."/>
            <person name="Ivanova N."/>
            <person name="Mikhailova N."/>
            <person name="Held B."/>
            <person name="Detter J.C."/>
            <person name="Tapia R."/>
            <person name="Han C."/>
            <person name="Land M."/>
            <person name="Hauser L."/>
            <person name="Markowitz V."/>
            <person name="Cheng J.-F."/>
            <person name="Hugenholtz P."/>
            <person name="Woyke T."/>
            <person name="Wu D."/>
            <person name="Tindall B."/>
            <person name="Brambilla E."/>
            <person name="Klenk H.-P."/>
            <person name="Eisen J.A."/>
        </authorList>
    </citation>
    <scope>NUCLEOTIDE SEQUENCE [LARGE SCALE GENOMIC DNA]</scope>
    <source>
        <strain evidence="2">DSM 18603</strain>
    </source>
</reference>
<keyword evidence="3" id="KW-1185">Reference proteome</keyword>
<accession>H1Y8R2</accession>